<evidence type="ECO:0000313" key="3">
    <source>
        <dbReference type="EMBL" id="AIF40317.1"/>
    </source>
</evidence>
<evidence type="ECO:0000313" key="4">
    <source>
        <dbReference type="Proteomes" id="UP000027986"/>
    </source>
</evidence>
<keyword evidence="2" id="KW-1133">Transmembrane helix</keyword>
<accession>A0A075JGA3</accession>
<gene>
    <name evidence="3" type="ORF">HX89_04395</name>
</gene>
<keyword evidence="4" id="KW-1185">Reference proteome</keyword>
<dbReference type="Proteomes" id="UP000027986">
    <property type="component" value="Chromosome"/>
</dbReference>
<feature type="transmembrane region" description="Helical" evidence="2">
    <location>
        <begin position="136"/>
        <end position="156"/>
    </location>
</feature>
<sequence length="210" mass="22081">MIRRYRSGHLGEAIDLYVDGKLDAVSMRCAARHLLVCSVCRRDVDAERVIVREVRAVPVDPDRHASLVAGLLALAPECASRPPSAAPGSCADEAMVLEAAPHRAAAGSREDEIAWQDATRQHPAARRRRSNVRAGLVAGLAGLGSTAACVGAFVLVTPSHSAPMAPERSRMASVGSDRIAPPTIDVAGSREVTHGERVTVSRAGSGRMAP</sequence>
<feature type="region of interest" description="Disordered" evidence="1">
    <location>
        <begin position="172"/>
        <end position="210"/>
    </location>
</feature>
<protein>
    <recommendedName>
        <fullName evidence="5">Zinc-finger domain-containing protein</fullName>
    </recommendedName>
</protein>
<proteinExistence type="predicted"/>
<name>A0A075JGA3_9MICO</name>
<keyword evidence="2" id="KW-0812">Transmembrane</keyword>
<dbReference type="HOGENOM" id="CLU_1308431_0_0_11"/>
<dbReference type="EMBL" id="CP008889">
    <property type="protein sequence ID" value="AIF40317.1"/>
    <property type="molecule type" value="Genomic_DNA"/>
</dbReference>
<dbReference type="RefSeq" id="WP_038567260.1">
    <property type="nucleotide sequence ID" value="NZ_CP008889.1"/>
</dbReference>
<evidence type="ECO:0008006" key="5">
    <source>
        <dbReference type="Google" id="ProtNLM"/>
    </source>
</evidence>
<organism evidence="3 4">
    <name type="scientific">Dermacoccus nishinomiyaensis</name>
    <dbReference type="NCBI Taxonomy" id="1274"/>
    <lineage>
        <taxon>Bacteria</taxon>
        <taxon>Bacillati</taxon>
        <taxon>Actinomycetota</taxon>
        <taxon>Actinomycetes</taxon>
        <taxon>Micrococcales</taxon>
        <taxon>Dermacoccaceae</taxon>
        <taxon>Dermacoccus</taxon>
    </lineage>
</organism>
<evidence type="ECO:0000256" key="2">
    <source>
        <dbReference type="SAM" id="Phobius"/>
    </source>
</evidence>
<dbReference type="GeneID" id="41840436"/>
<evidence type="ECO:0000256" key="1">
    <source>
        <dbReference type="SAM" id="MobiDB-lite"/>
    </source>
</evidence>
<dbReference type="KEGG" id="dni:HX89_04395"/>
<reference evidence="3 4" key="1">
    <citation type="submission" date="2014-07" db="EMBL/GenBank/DDBJ databases">
        <title>Genome Sequencing of Dermacoccus nishinomiyaensis.</title>
        <authorList>
            <person name="Hong K.W."/>
            <person name="Chan K.G."/>
        </authorList>
    </citation>
    <scope>NUCLEOTIDE SEQUENCE [LARGE SCALE GENOMIC DNA]</scope>
    <source>
        <strain evidence="3 4">M25</strain>
    </source>
</reference>
<keyword evidence="2" id="KW-0472">Membrane</keyword>
<dbReference type="OrthoDB" id="5148815at2"/>
<dbReference type="eggNOG" id="ENOG5032GFD">
    <property type="taxonomic scope" value="Bacteria"/>
</dbReference>
<dbReference type="AlphaFoldDB" id="A0A075JGA3"/>